<evidence type="ECO:0000256" key="4">
    <source>
        <dbReference type="PROSITE-ProRule" id="PRU00091"/>
    </source>
</evidence>
<evidence type="ECO:0000256" key="2">
    <source>
        <dbReference type="ARBA" id="ARBA00022771"/>
    </source>
</evidence>
<dbReference type="AlphaFoldDB" id="A0A1V9ZX12"/>
<dbReference type="GO" id="GO:0008270">
    <property type="term" value="F:zinc ion binding"/>
    <property type="evidence" value="ECO:0007669"/>
    <property type="project" value="UniProtKB-KW"/>
</dbReference>
<comment type="caution">
    <text evidence="8">The sequence shown here is derived from an EMBL/GenBank/DDBJ whole genome shotgun (WGS) entry which is preliminary data.</text>
</comment>
<reference evidence="8 9" key="1">
    <citation type="journal article" date="2014" name="Genome Biol. Evol.">
        <title>The secreted proteins of Achlya hypogyna and Thraustotheca clavata identify the ancestral oomycete secretome and reveal gene acquisitions by horizontal gene transfer.</title>
        <authorList>
            <person name="Misner I."/>
            <person name="Blouin N."/>
            <person name="Leonard G."/>
            <person name="Richards T.A."/>
            <person name="Lane C.E."/>
        </authorList>
    </citation>
    <scope>NUCLEOTIDE SEQUENCE [LARGE SCALE GENOMIC DNA]</scope>
    <source>
        <strain evidence="8 9">ATCC 34112</strain>
    </source>
</reference>
<keyword evidence="3" id="KW-0862">Zinc</keyword>
<keyword evidence="9" id="KW-1185">Reference proteome</keyword>
<dbReference type="PANTHER" id="PTHR43102">
    <property type="entry name" value="SLR1143 PROTEIN"/>
    <property type="match status" value="1"/>
</dbReference>
<accession>A0A1V9ZX12</accession>
<dbReference type="InterPro" id="IPR017455">
    <property type="entry name" value="Znf_FYVE-rel"/>
</dbReference>
<feature type="region of interest" description="Disordered" evidence="5">
    <location>
        <begin position="1"/>
        <end position="21"/>
    </location>
</feature>
<evidence type="ECO:0000259" key="7">
    <source>
        <dbReference type="PROSITE" id="PS50178"/>
    </source>
</evidence>
<dbReference type="OrthoDB" id="70643at2759"/>
<dbReference type="InterPro" id="IPR013083">
    <property type="entry name" value="Znf_RING/FYVE/PHD"/>
</dbReference>
<evidence type="ECO:0000256" key="1">
    <source>
        <dbReference type="ARBA" id="ARBA00022723"/>
    </source>
</evidence>
<dbReference type="Pfam" id="PF01363">
    <property type="entry name" value="FYVE"/>
    <property type="match status" value="1"/>
</dbReference>
<keyword evidence="6" id="KW-1133">Transmembrane helix</keyword>
<sequence>MSITVPPLIQSPSSRVSSLRPSMFSSKEVDEETEACSICHDRFTVFRRRYACHFCSLVVCRQCSTSLRNVSADAVLLESSEDSESSPITSESDVSMDPALLSISSRYSTSSNPSPRHKRRLKERCCKNCVVFTSSTKPTKECELCHDGISILRKKSKCHVCQRFACKKCGDSVDSKEFGLTEDEITSKEEKVWICTECIAGHTAAKERRLTHCYVCNAKFHHFQRKCECHKCHQLMCLQCSFLIDGSPEMKDAIHAEVRECKPCHDNALAAKKAEITASLATSKWTMTSPLKFSTTTTGSTALGNSLQSFERSCAIFFMLVGIVTVICSLLIAYYVFFSSVVPEKAILE</sequence>
<organism evidence="8 9">
    <name type="scientific">Thraustotheca clavata</name>
    <dbReference type="NCBI Taxonomy" id="74557"/>
    <lineage>
        <taxon>Eukaryota</taxon>
        <taxon>Sar</taxon>
        <taxon>Stramenopiles</taxon>
        <taxon>Oomycota</taxon>
        <taxon>Saprolegniomycetes</taxon>
        <taxon>Saprolegniales</taxon>
        <taxon>Achlyaceae</taxon>
        <taxon>Thraustotheca</taxon>
    </lineage>
</organism>
<evidence type="ECO:0000313" key="8">
    <source>
        <dbReference type="EMBL" id="OQS02509.1"/>
    </source>
</evidence>
<evidence type="ECO:0000256" key="5">
    <source>
        <dbReference type="SAM" id="MobiDB-lite"/>
    </source>
</evidence>
<keyword evidence="2 4" id="KW-0863">Zinc-finger</keyword>
<dbReference type="SUPFAM" id="SSF57903">
    <property type="entry name" value="FYVE/PHD zinc finger"/>
    <property type="match status" value="2"/>
</dbReference>
<evidence type="ECO:0000313" key="9">
    <source>
        <dbReference type="Proteomes" id="UP000243217"/>
    </source>
</evidence>
<feature type="transmembrane region" description="Helical" evidence="6">
    <location>
        <begin position="315"/>
        <end position="337"/>
    </location>
</feature>
<evidence type="ECO:0000256" key="3">
    <source>
        <dbReference type="ARBA" id="ARBA00022833"/>
    </source>
</evidence>
<feature type="non-terminal residue" evidence="8">
    <location>
        <position position="349"/>
    </location>
</feature>
<feature type="domain" description="FYVE-type" evidence="7">
    <location>
        <begin position="30"/>
        <end position="134"/>
    </location>
</feature>
<dbReference type="EMBL" id="JNBS01001120">
    <property type="protein sequence ID" value="OQS02509.1"/>
    <property type="molecule type" value="Genomic_DNA"/>
</dbReference>
<name>A0A1V9ZX12_9STRA</name>
<gene>
    <name evidence="8" type="ORF">THRCLA_05124</name>
</gene>
<dbReference type="InterPro" id="IPR000306">
    <property type="entry name" value="Znf_FYVE"/>
</dbReference>
<feature type="compositionally biased region" description="Low complexity" evidence="5">
    <location>
        <begin position="11"/>
        <end position="21"/>
    </location>
</feature>
<feature type="domain" description="FYVE-type" evidence="7">
    <location>
        <begin position="207"/>
        <end position="269"/>
    </location>
</feature>
<dbReference type="CDD" id="cd00065">
    <property type="entry name" value="FYVE_like_SF"/>
    <property type="match status" value="1"/>
</dbReference>
<dbReference type="Gene3D" id="3.30.40.10">
    <property type="entry name" value="Zinc/RING finger domain, C3HC4 (zinc finger)"/>
    <property type="match status" value="3"/>
</dbReference>
<keyword evidence="6" id="KW-0472">Membrane</keyword>
<keyword evidence="6" id="KW-0812">Transmembrane</keyword>
<dbReference type="STRING" id="74557.A0A1V9ZX12"/>
<dbReference type="Proteomes" id="UP000243217">
    <property type="component" value="Unassembled WGS sequence"/>
</dbReference>
<dbReference type="PROSITE" id="PS50178">
    <property type="entry name" value="ZF_FYVE"/>
    <property type="match status" value="3"/>
</dbReference>
<dbReference type="InterPro" id="IPR011011">
    <property type="entry name" value="Znf_FYVE_PHD"/>
</dbReference>
<protein>
    <recommendedName>
        <fullName evidence="7">FYVE-type domain-containing protein</fullName>
    </recommendedName>
</protein>
<evidence type="ECO:0000256" key="6">
    <source>
        <dbReference type="SAM" id="Phobius"/>
    </source>
</evidence>
<keyword evidence="1" id="KW-0479">Metal-binding</keyword>
<feature type="domain" description="FYVE-type" evidence="7">
    <location>
        <begin position="136"/>
        <end position="203"/>
    </location>
</feature>
<proteinExistence type="predicted"/>
<dbReference type="PANTHER" id="PTHR43102:SF2">
    <property type="entry name" value="GAF DOMAIN-CONTAINING PROTEIN"/>
    <property type="match status" value="1"/>
</dbReference>